<dbReference type="InterPro" id="IPR012341">
    <property type="entry name" value="6hp_glycosidase-like_sf"/>
</dbReference>
<keyword evidence="4" id="KW-1185">Reference proteome</keyword>
<evidence type="ECO:0000313" key="3">
    <source>
        <dbReference type="EMBL" id="KRN32623.1"/>
    </source>
</evidence>
<evidence type="ECO:0000259" key="1">
    <source>
        <dbReference type="Pfam" id="PF03632"/>
    </source>
</evidence>
<proteinExistence type="predicted"/>
<dbReference type="SUPFAM" id="SSF48208">
    <property type="entry name" value="Six-hairpin glycosidases"/>
    <property type="match status" value="1"/>
</dbReference>
<reference evidence="3 4" key="1">
    <citation type="journal article" date="2015" name="Genome Announc.">
        <title>Expanding the biotechnology potential of lactobacilli through comparative genomics of 213 strains and associated genera.</title>
        <authorList>
            <person name="Sun Z."/>
            <person name="Harris H.M."/>
            <person name="McCann A."/>
            <person name="Guo C."/>
            <person name="Argimon S."/>
            <person name="Zhang W."/>
            <person name="Yang X."/>
            <person name="Jeffery I.B."/>
            <person name="Cooney J.C."/>
            <person name="Kagawa T.F."/>
            <person name="Liu W."/>
            <person name="Song Y."/>
            <person name="Salvetti E."/>
            <person name="Wrobel A."/>
            <person name="Rasinkangas P."/>
            <person name="Parkhill J."/>
            <person name="Rea M.C."/>
            <person name="O'Sullivan O."/>
            <person name="Ritari J."/>
            <person name="Douillard F.P."/>
            <person name="Paul Ross R."/>
            <person name="Yang R."/>
            <person name="Briner A.E."/>
            <person name="Felis G.E."/>
            <person name="de Vos W.M."/>
            <person name="Barrangou R."/>
            <person name="Klaenhammer T.R."/>
            <person name="Caufield P.W."/>
            <person name="Cui Y."/>
            <person name="Zhang H."/>
            <person name="O'Toole P.W."/>
        </authorList>
    </citation>
    <scope>NUCLEOTIDE SEQUENCE [LARGE SCALE GENOMIC DNA]</scope>
    <source>
        <strain evidence="3 4">DSM 13344</strain>
    </source>
</reference>
<protein>
    <recommendedName>
        <fullName evidence="5">Maltose phosphorylase</fullName>
    </recommendedName>
</protein>
<dbReference type="PANTHER" id="PTHR11051">
    <property type="entry name" value="GLYCOSYL HYDROLASE-RELATED"/>
    <property type="match status" value="1"/>
</dbReference>
<dbReference type="OrthoDB" id="9758855at2"/>
<dbReference type="Proteomes" id="UP000051645">
    <property type="component" value="Unassembled WGS sequence"/>
</dbReference>
<dbReference type="Pfam" id="PF03632">
    <property type="entry name" value="Glyco_hydro_65m"/>
    <property type="match status" value="1"/>
</dbReference>
<dbReference type="Gene3D" id="2.60.420.10">
    <property type="entry name" value="Maltose phosphorylase, domain 3"/>
    <property type="match status" value="1"/>
</dbReference>
<dbReference type="InterPro" id="IPR005194">
    <property type="entry name" value="Glyco_hydro_65_C"/>
</dbReference>
<evidence type="ECO:0000313" key="4">
    <source>
        <dbReference type="Proteomes" id="UP000051645"/>
    </source>
</evidence>
<sequence length="143" mass="15885">MRVNYQYYEPLTTHDSSLSPAIYAIVAAKIGDAHKAKTLLKRTALTDIADQQGNTKDGLHTAAMGGSWLILAYGIARMTIGDKMLSFEPYLPKSWNGYQMEVLYHGSLLQLQVKRDNDLVVSEIHLLDGDPVPVHLNGKLVDF</sequence>
<dbReference type="AlphaFoldDB" id="A0A0R2FW77"/>
<accession>A0A0R2FW77</accession>
<feature type="domain" description="Glycoside hydrolase family 65 C-terminal" evidence="2">
    <location>
        <begin position="81"/>
        <end position="141"/>
    </location>
</feature>
<dbReference type="RefSeq" id="WP_057768886.1">
    <property type="nucleotide sequence ID" value="NZ_JQAT01000002.1"/>
</dbReference>
<dbReference type="Pfam" id="PF03633">
    <property type="entry name" value="Glyco_hydro_65C"/>
    <property type="match status" value="1"/>
</dbReference>
<dbReference type="PANTHER" id="PTHR11051:SF14">
    <property type="entry name" value="MALTOSE PHOSPHORYLASE"/>
    <property type="match status" value="1"/>
</dbReference>
<evidence type="ECO:0000259" key="2">
    <source>
        <dbReference type="Pfam" id="PF03633"/>
    </source>
</evidence>
<dbReference type="InterPro" id="IPR005195">
    <property type="entry name" value="Glyco_hydro_65_M"/>
</dbReference>
<dbReference type="Gene3D" id="1.50.10.10">
    <property type="match status" value="1"/>
</dbReference>
<dbReference type="PATRIC" id="fig|81857.4.peg.675"/>
<dbReference type="EMBL" id="JQAZ01000002">
    <property type="protein sequence ID" value="KRN32623.1"/>
    <property type="molecule type" value="Genomic_DNA"/>
</dbReference>
<name>A0A0R2FW77_9LACO</name>
<dbReference type="GO" id="GO:0004553">
    <property type="term" value="F:hydrolase activity, hydrolyzing O-glycosyl compounds"/>
    <property type="evidence" value="ECO:0007669"/>
    <property type="project" value="TreeGrafter"/>
</dbReference>
<feature type="domain" description="Glycoside hydrolase family 65 central catalytic" evidence="1">
    <location>
        <begin position="1"/>
        <end position="68"/>
    </location>
</feature>
<dbReference type="InterPro" id="IPR008928">
    <property type="entry name" value="6-hairpin_glycosidase_sf"/>
</dbReference>
<dbReference type="STRING" id="81857.IV38_GL001180"/>
<evidence type="ECO:0008006" key="5">
    <source>
        <dbReference type="Google" id="ProtNLM"/>
    </source>
</evidence>
<comment type="caution">
    <text evidence="3">The sequence shown here is derived from an EMBL/GenBank/DDBJ whole genome shotgun (WGS) entry which is preliminary data.</text>
</comment>
<organism evidence="3 4">
    <name type="scientific">Lactobacillus selangorensis</name>
    <dbReference type="NCBI Taxonomy" id="81857"/>
    <lineage>
        <taxon>Bacteria</taxon>
        <taxon>Bacillati</taxon>
        <taxon>Bacillota</taxon>
        <taxon>Bacilli</taxon>
        <taxon>Lactobacillales</taxon>
        <taxon>Lactobacillaceae</taxon>
        <taxon>Lactobacillus</taxon>
    </lineage>
</organism>
<gene>
    <name evidence="3" type="ORF">IV40_GL000673</name>
</gene>
<dbReference type="GO" id="GO:0005975">
    <property type="term" value="P:carbohydrate metabolic process"/>
    <property type="evidence" value="ECO:0007669"/>
    <property type="project" value="InterPro"/>
</dbReference>